<evidence type="ECO:0000313" key="2">
    <source>
        <dbReference type="EMBL" id="TQM89905.1"/>
    </source>
</evidence>
<feature type="transmembrane region" description="Helical" evidence="1">
    <location>
        <begin position="37"/>
        <end position="56"/>
    </location>
</feature>
<dbReference type="EMBL" id="VFPT01000004">
    <property type="protein sequence ID" value="TQM89905.1"/>
    <property type="molecule type" value="Genomic_DNA"/>
</dbReference>
<proteinExistence type="predicted"/>
<keyword evidence="1" id="KW-0812">Transmembrane</keyword>
<sequence>MLIELFNSNPTLFVLSILIAVMSAVAFFGLLRSDRLVIVSLLALILLQAVFLSVFWSRKADDQIALSSYVKTILDVSGLPTEIEDGLILNDIRWNGLHLANLYSVRDVSLIPDRSFVVSSSCSGARRVSFLALGGVLEHQYLIDDRVVETFQVSAKSCFQ</sequence>
<dbReference type="AlphaFoldDB" id="A0A543K4C1"/>
<keyword evidence="1" id="KW-1133">Transmembrane helix</keyword>
<evidence type="ECO:0000256" key="1">
    <source>
        <dbReference type="SAM" id="Phobius"/>
    </source>
</evidence>
<name>A0A543K4C1_9RHOB</name>
<evidence type="ECO:0000313" key="3">
    <source>
        <dbReference type="Proteomes" id="UP000320582"/>
    </source>
</evidence>
<gene>
    <name evidence="2" type="ORF">BD293_4219</name>
</gene>
<organism evidence="2 3">
    <name type="scientific">Roseinatronobacter monicus</name>
    <dbReference type="NCBI Taxonomy" id="393481"/>
    <lineage>
        <taxon>Bacteria</taxon>
        <taxon>Pseudomonadati</taxon>
        <taxon>Pseudomonadota</taxon>
        <taxon>Alphaproteobacteria</taxon>
        <taxon>Rhodobacterales</taxon>
        <taxon>Paracoccaceae</taxon>
        <taxon>Roseinatronobacter</taxon>
    </lineage>
</organism>
<protein>
    <submittedName>
        <fullName evidence="2">Uncharacterized protein</fullName>
    </submittedName>
</protein>
<dbReference type="Proteomes" id="UP000320582">
    <property type="component" value="Unassembled WGS sequence"/>
</dbReference>
<feature type="transmembrane region" description="Helical" evidence="1">
    <location>
        <begin position="12"/>
        <end position="31"/>
    </location>
</feature>
<reference evidence="2 3" key="1">
    <citation type="submission" date="2019-06" db="EMBL/GenBank/DDBJ databases">
        <title>Genomic Encyclopedia of Archaeal and Bacterial Type Strains, Phase II (KMG-II): from individual species to whole genera.</title>
        <authorList>
            <person name="Goeker M."/>
        </authorList>
    </citation>
    <scope>NUCLEOTIDE SEQUENCE [LARGE SCALE GENOMIC DNA]</scope>
    <source>
        <strain evidence="2 3">DSM 18423</strain>
    </source>
</reference>
<keyword evidence="3" id="KW-1185">Reference proteome</keyword>
<accession>A0A543K4C1</accession>
<keyword evidence="1" id="KW-0472">Membrane</keyword>
<dbReference type="RefSeq" id="WP_142085479.1">
    <property type="nucleotide sequence ID" value="NZ_VFPT01000004.1"/>
</dbReference>
<comment type="caution">
    <text evidence="2">The sequence shown here is derived from an EMBL/GenBank/DDBJ whole genome shotgun (WGS) entry which is preliminary data.</text>
</comment>